<feature type="domain" description="GIY-YIG" evidence="3">
    <location>
        <begin position="9"/>
        <end position="85"/>
    </location>
</feature>
<keyword evidence="4" id="KW-0378">Hydrolase</keyword>
<comment type="cofactor">
    <cofactor evidence="1">
        <name>Mg(2+)</name>
        <dbReference type="ChEBI" id="CHEBI:18420"/>
    </cofactor>
</comment>
<dbReference type="InterPro" id="IPR000305">
    <property type="entry name" value="GIY-YIG_endonuc"/>
</dbReference>
<dbReference type="Pfam" id="PF01541">
    <property type="entry name" value="GIY-YIG"/>
    <property type="match status" value="1"/>
</dbReference>
<evidence type="ECO:0000259" key="3">
    <source>
        <dbReference type="PROSITE" id="PS50164"/>
    </source>
</evidence>
<dbReference type="PANTHER" id="PTHR34477">
    <property type="entry name" value="UPF0213 PROTEIN YHBQ"/>
    <property type="match status" value="1"/>
</dbReference>
<dbReference type="PANTHER" id="PTHR34477:SF1">
    <property type="entry name" value="UPF0213 PROTEIN YHBQ"/>
    <property type="match status" value="1"/>
</dbReference>
<dbReference type="CDD" id="cd10456">
    <property type="entry name" value="GIY-YIG_UPF0213"/>
    <property type="match status" value="1"/>
</dbReference>
<keyword evidence="2" id="KW-0460">Magnesium</keyword>
<proteinExistence type="predicted"/>
<evidence type="ECO:0000313" key="4">
    <source>
        <dbReference type="EMBL" id="CAB4203351.1"/>
    </source>
</evidence>
<dbReference type="EMBL" id="LR797331">
    <property type="protein sequence ID" value="CAB4203351.1"/>
    <property type="molecule type" value="Genomic_DNA"/>
</dbReference>
<name>A0A6J5S581_9CAUD</name>
<dbReference type="InterPro" id="IPR050190">
    <property type="entry name" value="UPF0213_domain"/>
</dbReference>
<sequence>MITNTFPRPPWSVYIVKCSDGSLYTGVTTDIERRLAEHNHGAAGAKYTRSRRPVTLVASISVANRSEAQSIEATIKLAPRDKKVTHLLAYAAP</sequence>
<keyword evidence="4" id="KW-0540">Nuclease</keyword>
<gene>
    <name evidence="4" type="ORF">UFOVP1382_6</name>
</gene>
<organism evidence="4">
    <name type="scientific">uncultured Caudovirales phage</name>
    <dbReference type="NCBI Taxonomy" id="2100421"/>
    <lineage>
        <taxon>Viruses</taxon>
        <taxon>Duplodnaviria</taxon>
        <taxon>Heunggongvirae</taxon>
        <taxon>Uroviricota</taxon>
        <taxon>Caudoviricetes</taxon>
        <taxon>Peduoviridae</taxon>
        <taxon>Maltschvirus</taxon>
        <taxon>Maltschvirus maltsch</taxon>
    </lineage>
</organism>
<protein>
    <submittedName>
        <fullName evidence="4">COG2827 Predicted endonuclease containing a URI domain</fullName>
    </submittedName>
</protein>
<dbReference type="GO" id="GO:0004519">
    <property type="term" value="F:endonuclease activity"/>
    <property type="evidence" value="ECO:0007669"/>
    <property type="project" value="UniProtKB-KW"/>
</dbReference>
<keyword evidence="4" id="KW-0255">Endonuclease</keyword>
<dbReference type="Gene3D" id="3.40.1440.10">
    <property type="entry name" value="GIY-YIG endonuclease"/>
    <property type="match status" value="1"/>
</dbReference>
<accession>A0A6J5S581</accession>
<reference evidence="4" key="1">
    <citation type="submission" date="2020-05" db="EMBL/GenBank/DDBJ databases">
        <authorList>
            <person name="Chiriac C."/>
            <person name="Salcher M."/>
            <person name="Ghai R."/>
            <person name="Kavagutti S V."/>
        </authorList>
    </citation>
    <scope>NUCLEOTIDE SEQUENCE</scope>
</reference>
<dbReference type="InterPro" id="IPR035901">
    <property type="entry name" value="GIY-YIG_endonuc_sf"/>
</dbReference>
<evidence type="ECO:0000256" key="2">
    <source>
        <dbReference type="ARBA" id="ARBA00022842"/>
    </source>
</evidence>
<dbReference type="SUPFAM" id="SSF82771">
    <property type="entry name" value="GIY-YIG endonuclease"/>
    <property type="match status" value="1"/>
</dbReference>
<evidence type="ECO:0000256" key="1">
    <source>
        <dbReference type="ARBA" id="ARBA00001946"/>
    </source>
</evidence>
<dbReference type="PROSITE" id="PS50164">
    <property type="entry name" value="GIY_YIG"/>
    <property type="match status" value="1"/>
</dbReference>